<evidence type="ECO:0000259" key="3">
    <source>
        <dbReference type="Pfam" id="PF03847"/>
    </source>
</evidence>
<feature type="compositionally biased region" description="Low complexity" evidence="2">
    <location>
        <begin position="275"/>
        <end position="291"/>
    </location>
</feature>
<dbReference type="PANTHER" id="PTHR21614">
    <property type="entry name" value="SHORT COILED COIL PROTEIN"/>
    <property type="match status" value="1"/>
</dbReference>
<dbReference type="SUPFAM" id="SSF47113">
    <property type="entry name" value="Histone-fold"/>
    <property type="match status" value="1"/>
</dbReference>
<name>A0A914DP76_9BILA</name>
<dbReference type="InterPro" id="IPR003228">
    <property type="entry name" value="TFIID_TAF12_dom"/>
</dbReference>
<dbReference type="Pfam" id="PF03847">
    <property type="entry name" value="TFIID_20kDa"/>
    <property type="match status" value="1"/>
</dbReference>
<feature type="region of interest" description="Disordered" evidence="2">
    <location>
        <begin position="1"/>
        <end position="21"/>
    </location>
</feature>
<feature type="region of interest" description="Disordered" evidence="2">
    <location>
        <begin position="241"/>
        <end position="357"/>
    </location>
</feature>
<feature type="compositionally biased region" description="Low complexity" evidence="2">
    <location>
        <begin position="338"/>
        <end position="357"/>
    </location>
</feature>
<dbReference type="GO" id="GO:0006352">
    <property type="term" value="P:DNA-templated transcription initiation"/>
    <property type="evidence" value="ECO:0007669"/>
    <property type="project" value="InterPro"/>
</dbReference>
<feature type="compositionally biased region" description="Polar residues" evidence="2">
    <location>
        <begin position="1"/>
        <end position="16"/>
    </location>
</feature>
<feature type="compositionally biased region" description="Low complexity" evidence="2">
    <location>
        <begin position="152"/>
        <end position="164"/>
    </location>
</feature>
<feature type="compositionally biased region" description="Low complexity" evidence="2">
    <location>
        <begin position="196"/>
        <end position="215"/>
    </location>
</feature>
<feature type="compositionally biased region" description="Low complexity" evidence="2">
    <location>
        <begin position="241"/>
        <end position="260"/>
    </location>
</feature>
<organism evidence="4 5">
    <name type="scientific">Acrobeloides nanus</name>
    <dbReference type="NCBI Taxonomy" id="290746"/>
    <lineage>
        <taxon>Eukaryota</taxon>
        <taxon>Metazoa</taxon>
        <taxon>Ecdysozoa</taxon>
        <taxon>Nematoda</taxon>
        <taxon>Chromadorea</taxon>
        <taxon>Rhabditida</taxon>
        <taxon>Tylenchina</taxon>
        <taxon>Cephalobomorpha</taxon>
        <taxon>Cephaloboidea</taxon>
        <taxon>Cephalobidae</taxon>
        <taxon>Acrobeloides</taxon>
    </lineage>
</organism>
<accession>A0A914DP76</accession>
<feature type="region of interest" description="Disordered" evidence="2">
    <location>
        <begin position="450"/>
        <end position="470"/>
    </location>
</feature>
<dbReference type="PANTHER" id="PTHR21614:SF0">
    <property type="entry name" value="GEO08385P1"/>
    <property type="match status" value="1"/>
</dbReference>
<evidence type="ECO:0000313" key="5">
    <source>
        <dbReference type="WBParaSite" id="ACRNAN_scaffold309.g29726.t1"/>
    </source>
</evidence>
<reference evidence="5" key="1">
    <citation type="submission" date="2022-11" db="UniProtKB">
        <authorList>
            <consortium name="WormBaseParasite"/>
        </authorList>
    </citation>
    <scope>IDENTIFICATION</scope>
</reference>
<feature type="compositionally biased region" description="Polar residues" evidence="2">
    <location>
        <begin position="292"/>
        <end position="314"/>
    </location>
</feature>
<feature type="domain" description="Transcription initiation factor TFIID subunit 12" evidence="3">
    <location>
        <begin position="381"/>
        <end position="447"/>
    </location>
</feature>
<evidence type="ECO:0000313" key="4">
    <source>
        <dbReference type="Proteomes" id="UP000887540"/>
    </source>
</evidence>
<dbReference type="Proteomes" id="UP000887540">
    <property type="component" value="Unplaced"/>
</dbReference>
<keyword evidence="4" id="KW-1185">Reference proteome</keyword>
<dbReference type="GO" id="GO:0005802">
    <property type="term" value="C:trans-Golgi network"/>
    <property type="evidence" value="ECO:0007669"/>
    <property type="project" value="TreeGrafter"/>
</dbReference>
<sequence>MHPQGQSPQMLQQGVQNPRAPSPVMMQQMQMQNPNQGQMIHSSPPNMQMQQPQQMIISQGQPQPMNGHMQIQNGQQIQMPNGQPGTIVMTSQPQMQQQPRPQGMMSMQMQPPQHPQMMHHPQQPRHGPPMSNQTQLIQQQHAPHPGQPYPQQPGQQQQYMQQQPGGPPPQQGQPQFVSMQSAHPPRPTGMSMYGNPPQHIQQAQQQQQPNGMSPQNLGMRPVGGPPYGQVLVRQPVQVRVFQQGDPMQMQQMQDRGPQGMYAQPSSALRQALSHGSQLAQHGQQQPGQNIGSSPVSQANSFSDSMETSPPTTNAGGLMAAPPPAKTPTPRQSTPVGAKKTPSKPASKSSSSAISKIKTQPAATVVKPITTSTARMGVLLDRTKLESLMSTVDKNETLEDDVADALLQYVEEYVGNIISSSTRLARHRNATRLEAKDVKYVLQKEFNVTLPNDTAGNGTSGGPSKRPSVNAHQQRMALIEKMLKKP</sequence>
<dbReference type="GO" id="GO:0046982">
    <property type="term" value="F:protein heterodimerization activity"/>
    <property type="evidence" value="ECO:0007669"/>
    <property type="project" value="InterPro"/>
</dbReference>
<protein>
    <recommendedName>
        <fullName evidence="1">Transcription initiation factor TFIID subunit 12</fullName>
    </recommendedName>
</protein>
<dbReference type="AlphaFoldDB" id="A0A914DP76"/>
<evidence type="ECO:0000256" key="2">
    <source>
        <dbReference type="SAM" id="MobiDB-lite"/>
    </source>
</evidence>
<dbReference type="GO" id="GO:0005669">
    <property type="term" value="C:transcription factor TFIID complex"/>
    <property type="evidence" value="ECO:0007669"/>
    <property type="project" value="InterPro"/>
</dbReference>
<proteinExistence type="predicted"/>
<dbReference type="WBParaSite" id="ACRNAN_scaffold309.g29726.t1">
    <property type="protein sequence ID" value="ACRNAN_scaffold309.g29726.t1"/>
    <property type="gene ID" value="ACRNAN_scaffold309.g29726"/>
</dbReference>
<evidence type="ECO:0000256" key="1">
    <source>
        <dbReference type="ARBA" id="ARBA00017484"/>
    </source>
</evidence>
<dbReference type="CDD" id="cd07981">
    <property type="entry name" value="HFD_TAF12"/>
    <property type="match status" value="1"/>
</dbReference>
<dbReference type="InterPro" id="IPR009072">
    <property type="entry name" value="Histone-fold"/>
</dbReference>
<feature type="region of interest" description="Disordered" evidence="2">
    <location>
        <begin position="92"/>
        <end position="229"/>
    </location>
</feature>
<dbReference type="Gene3D" id="1.10.20.10">
    <property type="entry name" value="Histone, subunit A"/>
    <property type="match status" value="1"/>
</dbReference>
<feature type="compositionally biased region" description="Low complexity" evidence="2">
    <location>
        <begin position="92"/>
        <end position="130"/>
    </location>
</feature>